<evidence type="ECO:0000313" key="2">
    <source>
        <dbReference type="Proteomes" id="UP001148125"/>
    </source>
</evidence>
<sequence length="100" mass="11850">MSIRNKMHIERLLESFCDWAEYDSIQFKNYFVFADKERGGMITLMKAEGRWSIHGKGDKYCDLAETILEDDDVKKLLWKHRAAVNRAIKELQENKQLILN</sequence>
<reference evidence="1" key="1">
    <citation type="submission" date="2024-05" db="EMBL/GenBank/DDBJ databases">
        <title>Alkalihalobacillus sp. strain MEB203 novel alkaliphilic bacterium from Lonar Lake, India.</title>
        <authorList>
            <person name="Joshi A."/>
            <person name="Thite S."/>
            <person name="Mengade P."/>
        </authorList>
    </citation>
    <scope>NUCLEOTIDE SEQUENCE</scope>
    <source>
        <strain evidence="1">MEB 203</strain>
    </source>
</reference>
<accession>A0ABT5VED7</accession>
<gene>
    <name evidence="1" type="ORF">N7Z68_04190</name>
</gene>
<dbReference type="RefSeq" id="WP_275117204.1">
    <property type="nucleotide sequence ID" value="NZ_JAOTPO010000002.1"/>
</dbReference>
<comment type="caution">
    <text evidence="1">The sequence shown here is derived from an EMBL/GenBank/DDBJ whole genome shotgun (WGS) entry which is preliminary data.</text>
</comment>
<proteinExistence type="predicted"/>
<name>A0ABT5VED7_9BACI</name>
<organism evidence="1 2">
    <name type="scientific">Alkalihalobacterium chitinilyticum</name>
    <dbReference type="NCBI Taxonomy" id="2980103"/>
    <lineage>
        <taxon>Bacteria</taxon>
        <taxon>Bacillati</taxon>
        <taxon>Bacillota</taxon>
        <taxon>Bacilli</taxon>
        <taxon>Bacillales</taxon>
        <taxon>Bacillaceae</taxon>
        <taxon>Alkalihalobacterium</taxon>
    </lineage>
</organism>
<evidence type="ECO:0000313" key="1">
    <source>
        <dbReference type="EMBL" id="MDE5412574.1"/>
    </source>
</evidence>
<protein>
    <submittedName>
        <fullName evidence="1">Uncharacterized protein</fullName>
    </submittedName>
</protein>
<dbReference type="Proteomes" id="UP001148125">
    <property type="component" value="Unassembled WGS sequence"/>
</dbReference>
<dbReference type="EMBL" id="JAOTPO010000002">
    <property type="protein sequence ID" value="MDE5412574.1"/>
    <property type="molecule type" value="Genomic_DNA"/>
</dbReference>
<keyword evidence="2" id="KW-1185">Reference proteome</keyword>